<feature type="region of interest" description="Disordered" evidence="3">
    <location>
        <begin position="148"/>
        <end position="185"/>
    </location>
</feature>
<dbReference type="Proteomes" id="UP000565205">
    <property type="component" value="Unassembled WGS sequence"/>
</dbReference>
<name>A0A850NRD3_9PROT</name>
<keyword evidence="6" id="KW-1185">Reference proteome</keyword>
<evidence type="ECO:0000313" key="6">
    <source>
        <dbReference type="Proteomes" id="UP000557688"/>
    </source>
</evidence>
<evidence type="ECO:0000256" key="1">
    <source>
        <dbReference type="ARBA" id="ARBA00022612"/>
    </source>
</evidence>
<reference evidence="4 6" key="2">
    <citation type="submission" date="2020-08" db="EMBL/GenBank/DDBJ databases">
        <title>Genomic Encyclopedia of Type Strains, Phase III (KMG-III): the genomes of soil and plant-associated and newly described type strains.</title>
        <authorList>
            <person name="Whitman W."/>
        </authorList>
    </citation>
    <scope>NUCLEOTIDE SEQUENCE [LARGE SCALE GENOMIC DNA]</scope>
    <source>
        <strain evidence="4 6">CECT 8088</strain>
    </source>
</reference>
<keyword evidence="2" id="KW-0231">Viral genome packaging</keyword>
<proteinExistence type="predicted"/>
<dbReference type="InterPro" id="IPR005335">
    <property type="entry name" value="Terminase_ssu"/>
</dbReference>
<sequence length="185" mass="19929">MALNLRQQRFVEAYLASTNAAEAAKAAGYAGSQAKNTGYRLLQNTDIKAAIDQARAASAARAAAIAERSLDMKERIVRELSRIAFADPRRLSSWGPGGLALHESHDIDAEDAAVVSEITESRQGRETKVALKTHNKLQALTLLAKIHGLTDRKEPDAADTSTVDIADDQDPDIDGDEEQPAVHTT</sequence>
<evidence type="ECO:0000256" key="3">
    <source>
        <dbReference type="SAM" id="MobiDB-lite"/>
    </source>
</evidence>
<accession>A0A850NRD3</accession>
<dbReference type="Proteomes" id="UP000557688">
    <property type="component" value="Unassembled WGS sequence"/>
</dbReference>
<dbReference type="EMBL" id="JABXXQ010000071">
    <property type="protein sequence ID" value="NVN29815.1"/>
    <property type="molecule type" value="Genomic_DNA"/>
</dbReference>
<keyword evidence="1" id="KW-1188">Viral release from host cell</keyword>
<dbReference type="InterPro" id="IPR038713">
    <property type="entry name" value="Terminase_Gp1_N_sf"/>
</dbReference>
<dbReference type="PANTHER" id="PTHR41328">
    <property type="entry name" value="TERMINASE SMALL SUBUNIT-RELATED"/>
    <property type="match status" value="1"/>
</dbReference>
<dbReference type="RefSeq" id="WP_176622824.1">
    <property type="nucleotide sequence ID" value="NZ_JABXXQ010000071.1"/>
</dbReference>
<evidence type="ECO:0000256" key="2">
    <source>
        <dbReference type="ARBA" id="ARBA00023219"/>
    </source>
</evidence>
<protein>
    <submittedName>
        <fullName evidence="5">Terminase small subunit</fullName>
    </submittedName>
</protein>
<gene>
    <name evidence="4" type="ORF">FHR90_003333</name>
    <name evidence="5" type="ORF">HUK83_05630</name>
</gene>
<evidence type="ECO:0000313" key="5">
    <source>
        <dbReference type="EMBL" id="NVN29815.1"/>
    </source>
</evidence>
<dbReference type="Pfam" id="PF03592">
    <property type="entry name" value="Terminase_2"/>
    <property type="match status" value="1"/>
</dbReference>
<dbReference type="AlphaFoldDB" id="A0A850NRD3"/>
<comment type="caution">
    <text evidence="5">The sequence shown here is derived from an EMBL/GenBank/DDBJ whole genome shotgun (WGS) entry which is preliminary data.</text>
</comment>
<evidence type="ECO:0000313" key="7">
    <source>
        <dbReference type="Proteomes" id="UP000565205"/>
    </source>
</evidence>
<dbReference type="PANTHER" id="PTHR41328:SF2">
    <property type="entry name" value="TERMINASE SMALL SUBUNIT"/>
    <property type="match status" value="1"/>
</dbReference>
<organism evidence="5 7">
    <name type="scientific">Endobacter medicaginis</name>
    <dbReference type="NCBI Taxonomy" id="1181271"/>
    <lineage>
        <taxon>Bacteria</taxon>
        <taxon>Pseudomonadati</taxon>
        <taxon>Pseudomonadota</taxon>
        <taxon>Alphaproteobacteria</taxon>
        <taxon>Acetobacterales</taxon>
        <taxon>Acetobacteraceae</taxon>
        <taxon>Endobacter</taxon>
    </lineage>
</organism>
<dbReference type="EMBL" id="JACHXV010000035">
    <property type="protein sequence ID" value="MBB3175477.1"/>
    <property type="molecule type" value="Genomic_DNA"/>
</dbReference>
<evidence type="ECO:0000313" key="4">
    <source>
        <dbReference type="EMBL" id="MBB3175477.1"/>
    </source>
</evidence>
<dbReference type="GO" id="GO:0051276">
    <property type="term" value="P:chromosome organization"/>
    <property type="evidence" value="ECO:0007669"/>
    <property type="project" value="InterPro"/>
</dbReference>
<dbReference type="Gene3D" id="1.10.10.1400">
    <property type="entry name" value="Terminase, small subunit, N-terminal DNA-binding domain, HTH motif"/>
    <property type="match status" value="1"/>
</dbReference>
<reference evidence="5 7" key="1">
    <citation type="submission" date="2020-06" db="EMBL/GenBank/DDBJ databases">
        <title>Description of novel acetic acid bacteria.</title>
        <authorList>
            <person name="Sombolestani A."/>
        </authorList>
    </citation>
    <scope>NUCLEOTIDE SEQUENCE [LARGE SCALE GENOMIC DNA]</scope>
    <source>
        <strain evidence="5 7">LMG 26838</strain>
    </source>
</reference>
<feature type="compositionally biased region" description="Acidic residues" evidence="3">
    <location>
        <begin position="165"/>
        <end position="179"/>
    </location>
</feature>
<dbReference type="InterPro" id="IPR052404">
    <property type="entry name" value="SPP1-like_terminase"/>
</dbReference>